<evidence type="ECO:0000313" key="4">
    <source>
        <dbReference type="Proteomes" id="UP000019384"/>
    </source>
</evidence>
<proteinExistence type="predicted"/>
<evidence type="ECO:0000313" key="3">
    <source>
        <dbReference type="EMBL" id="CDK26773.1"/>
    </source>
</evidence>
<feature type="region of interest" description="Disordered" evidence="2">
    <location>
        <begin position="1"/>
        <end position="65"/>
    </location>
</feature>
<reference evidence="3" key="1">
    <citation type="submission" date="2013-12" db="EMBL/GenBank/DDBJ databases">
        <authorList>
            <person name="Genoscope - CEA"/>
        </authorList>
    </citation>
    <scope>NUCLEOTIDE SEQUENCE</scope>
    <source>
        <strain evidence="3">CBS 1993</strain>
    </source>
</reference>
<dbReference type="AlphaFoldDB" id="W6ML12"/>
<keyword evidence="4" id="KW-1185">Reference proteome</keyword>
<dbReference type="RefSeq" id="XP_022458772.1">
    <property type="nucleotide sequence ID" value="XM_022603026.1"/>
</dbReference>
<sequence>MQGTERSDTSSLSEGTASTSTSEMHTPPPSPRLSYSNQLPLSPPRHILSRLTPVGRKADPPTVSLDLSTHSLRRKKIIQEKVQRISQYSKEVDEKASKAQALKNELRQNARRRFGEKMNRALEKRNQIIDRKRNLASKLQRRSSLHSNLTGVEEIVSQNTDQCEEDDHSEADSFDDHIFDGFNEKIIRRALYNYKSAALFKRLRRTHIFGRSLDLSIGVGYQKASELIQIKWVIEALSFILGPSFGLVDDRLEKHYSKIFLYSYLMLCENKENGSNGGLSSSTDTSLPTNERDFASYLEGLSSTEAKLYTNTSLYRIILKMAFQNSEDALKRFRSLLFAPLNVSLNSKSAERISFSLSWLKFTHCFDSYLLLHRQRSRILLLSVVNVLQREINFLKFSSEEGMQTNDEYEKAICSFEVKVTQTKRTIAMLDAENKKLNHQKAILMEFKRSIVISDDNPLLYSSLSNPVSSLAEVAGGKLTSLVDDPSNALKVSSWSAYMSPPGLSMTKWRQYLMRIILQAKGPGPNNFIMRSGRNQYSQEKNHDESVDIDVVRSLCGLKSYKEACSEVLRHLEYLDEVEEMMETVFDLTKQLILSLGVVIEVEDGDTSKLLVDYSYRQYRSSILRLCKTKELKNDFYSGALNINDYFALVSKFVLEEASFNGNCFDELMVFLKQGDTKSKAFYQEYVRLVTECVIYGINHWCSSFFKMIKMDLIKFETNCFVQEFPSTDLTKPRFNLLHSFISTNYVPANDLLKRTGLLQEGDELKNTGIDVFLAGFIELVTSDMTLKENMNSLPETFALLTPEIRSLCVKYKAFLYTNLVCMLVMQYFQNCEFKLESYAQYCVSPRMNSLQALFDQSLLISQIHHYFEKSFESENYAGLPESKQEILNIIRRNARDRLGGTWGQLFPELRFEKDIEFSIHEIVEKNVDKDIIQGLINKIEAPPSMQRKSLKGILAEGVKAFLISKKVDYPQNAEGLEYTDIQKLKQLTRSSLRLFLQDHPTLRAALEAISEEAYSIFNCSFTVYGKYYSTTLDSYITELV</sequence>
<name>W6ML12_9ASCO</name>
<evidence type="ECO:0000256" key="2">
    <source>
        <dbReference type="SAM" id="MobiDB-lite"/>
    </source>
</evidence>
<accession>W6ML12</accession>
<evidence type="ECO:0000256" key="1">
    <source>
        <dbReference type="SAM" id="Coils"/>
    </source>
</evidence>
<dbReference type="OrthoDB" id="3997774at2759"/>
<keyword evidence="1" id="KW-0175">Coiled coil</keyword>
<feature type="coiled-coil region" evidence="1">
    <location>
        <begin position="85"/>
        <end position="112"/>
    </location>
</feature>
<dbReference type="HOGENOM" id="CLU_292573_0_0_1"/>
<feature type="compositionally biased region" description="Polar residues" evidence="2">
    <location>
        <begin position="9"/>
        <end position="24"/>
    </location>
</feature>
<reference evidence="3" key="2">
    <citation type="submission" date="2014-02" db="EMBL/GenBank/DDBJ databases">
        <title>Complete DNA sequence of /Kuraishia capsulata/ illustrates novel genomic features among budding yeasts (/Saccharomycotina/).</title>
        <authorList>
            <person name="Morales L."/>
            <person name="Noel B."/>
            <person name="Porcel B."/>
            <person name="Marcet-Houben M."/>
            <person name="Hullo M-F."/>
            <person name="Sacerdot C."/>
            <person name="Tekaia F."/>
            <person name="Leh-Louis V."/>
            <person name="Despons L."/>
            <person name="Khanna V."/>
            <person name="Aury J-M."/>
            <person name="Barbe V."/>
            <person name="Couloux A."/>
            <person name="Labadie K."/>
            <person name="Pelletier E."/>
            <person name="Souciet J-L."/>
            <person name="Boekhout T."/>
            <person name="Gabaldon T."/>
            <person name="Wincker P."/>
            <person name="Dujon B."/>
        </authorList>
    </citation>
    <scope>NUCLEOTIDE SEQUENCE</scope>
    <source>
        <strain evidence="3">CBS 1993</strain>
    </source>
</reference>
<organism evidence="3 4">
    <name type="scientific">Kuraishia capsulata CBS 1993</name>
    <dbReference type="NCBI Taxonomy" id="1382522"/>
    <lineage>
        <taxon>Eukaryota</taxon>
        <taxon>Fungi</taxon>
        <taxon>Dikarya</taxon>
        <taxon>Ascomycota</taxon>
        <taxon>Saccharomycotina</taxon>
        <taxon>Pichiomycetes</taxon>
        <taxon>Pichiales</taxon>
        <taxon>Pichiaceae</taxon>
        <taxon>Kuraishia</taxon>
    </lineage>
</organism>
<dbReference type="GeneID" id="34520160"/>
<gene>
    <name evidence="3" type="ORF">KUCA_T00002747001</name>
</gene>
<protein>
    <submittedName>
        <fullName evidence="3">Uncharacterized protein</fullName>
    </submittedName>
</protein>
<dbReference type="Proteomes" id="UP000019384">
    <property type="component" value="Unassembled WGS sequence"/>
</dbReference>
<dbReference type="EMBL" id="HG793127">
    <property type="protein sequence ID" value="CDK26773.1"/>
    <property type="molecule type" value="Genomic_DNA"/>
</dbReference>